<proteinExistence type="predicted"/>
<dbReference type="Gene3D" id="1.25.40.10">
    <property type="entry name" value="Tetratricopeptide repeat domain"/>
    <property type="match status" value="1"/>
</dbReference>
<dbReference type="SUPFAM" id="SSF82199">
    <property type="entry name" value="SET domain"/>
    <property type="match status" value="1"/>
</dbReference>
<feature type="domain" description="SET" evidence="2">
    <location>
        <begin position="350"/>
        <end position="553"/>
    </location>
</feature>
<evidence type="ECO:0000313" key="3">
    <source>
        <dbReference type="EMBL" id="KAI6661525.1"/>
    </source>
</evidence>
<dbReference type="InterPro" id="IPR019734">
    <property type="entry name" value="TPR_rpt"/>
</dbReference>
<comment type="caution">
    <text evidence="3">The sequence shown here is derived from an EMBL/GenBank/DDBJ whole genome shotgun (WGS) entry which is preliminary data.</text>
</comment>
<evidence type="ECO:0000313" key="4">
    <source>
        <dbReference type="Proteomes" id="UP001165289"/>
    </source>
</evidence>
<dbReference type="PANTHER" id="PTHR47643">
    <property type="entry name" value="TPR DOMAIN PROTEIN (AFU_ORTHOLOGUE AFUA_5G12710)"/>
    <property type="match status" value="1"/>
</dbReference>
<dbReference type="Gene3D" id="2.170.270.10">
    <property type="entry name" value="SET domain"/>
    <property type="match status" value="1"/>
</dbReference>
<name>A0AAV7KL75_9METZ</name>
<dbReference type="SMART" id="SM00028">
    <property type="entry name" value="TPR"/>
    <property type="match status" value="2"/>
</dbReference>
<dbReference type="PROSITE" id="PS50005">
    <property type="entry name" value="TPR"/>
    <property type="match status" value="1"/>
</dbReference>
<sequence length="724" mass="83558">MATRNKEVSHYYDKEALLSEHENLRSSIRINTPHQVNPEAIQIQSGLLIELNKFEAIRICDLSPNSSNQNKLIYSTQISPIAVAEPICFIVEDEYENACRVILFALTDTSHLVKGVKLAFCNPVYRMTFDGKYSLIVHNISDVFILGMYQSVESYLKLSVNCESEISKASTPGEYNEENNEQVIQRQQEQQTSINIPPPPPPPIVPVENGLNLSEIGNNLYKEGQYSQAIIQYTSAIEVNDKTAKFYSNRAMCYNKLEEFENALSDFQKANLLEPDSVKYQYWVALIWSRIGNHKLSLNLLKKIHTNDELYNSSVKKLITQQESYLQNIDGVFDFDVVKGESIDIADYIGPIQILNSPDKGRGIFTTRNVKKGEKLCVVKAIETKISDHINCPCRSCRKNKFISLSKDKTLYPKLIEKAKKSKLTTVRIISLCDRSITNVNIDLYSGCGYEFAKNFDTTPYPMEKLLLLTVKNMSTGYREFEPEILNKSFEHMAHLSRPRGIPNSTLVGIWLLPSFINHSCIANIVKLYVGNICIVRAITDIPEGQELFCNYTPLSLFTKVEDRCTFLNFLCSCNVCEFERRPDVRKIILHIFALEDRLFATGIEYCIVRRIYIDEFTTEFWLHIKAKMVKLAKQLIAKHTDKIIIGSFLRSIITLLFCRPIEIDRLDLLQTFEPYYCPHDLESFYFFWIQFNTYIYEAGLQDDHRYHYVAMKIDELLDDYFLY</sequence>
<dbReference type="InterPro" id="IPR053209">
    <property type="entry name" value="Gramillin-biosynth_MTr"/>
</dbReference>
<organism evidence="3 4">
    <name type="scientific">Oopsacas minuta</name>
    <dbReference type="NCBI Taxonomy" id="111878"/>
    <lineage>
        <taxon>Eukaryota</taxon>
        <taxon>Metazoa</taxon>
        <taxon>Porifera</taxon>
        <taxon>Hexactinellida</taxon>
        <taxon>Hexasterophora</taxon>
        <taxon>Lyssacinosida</taxon>
        <taxon>Leucopsacidae</taxon>
        <taxon>Oopsacas</taxon>
    </lineage>
</organism>
<dbReference type="Pfam" id="PF00856">
    <property type="entry name" value="SET"/>
    <property type="match status" value="1"/>
</dbReference>
<feature type="repeat" description="TPR" evidence="1">
    <location>
        <begin position="244"/>
        <end position="277"/>
    </location>
</feature>
<gene>
    <name evidence="3" type="ORF">LOD99_13398</name>
</gene>
<accession>A0AAV7KL75</accession>
<reference evidence="3 4" key="1">
    <citation type="journal article" date="2023" name="BMC Biol.">
        <title>The compact genome of the sponge Oopsacas minuta (Hexactinellida) is lacking key metazoan core genes.</title>
        <authorList>
            <person name="Santini S."/>
            <person name="Schenkelaars Q."/>
            <person name="Jourda C."/>
            <person name="Duchesne M."/>
            <person name="Belahbib H."/>
            <person name="Rocher C."/>
            <person name="Selva M."/>
            <person name="Riesgo A."/>
            <person name="Vervoort M."/>
            <person name="Leys S.P."/>
            <person name="Kodjabachian L."/>
            <person name="Le Bivic A."/>
            <person name="Borchiellini C."/>
            <person name="Claverie J.M."/>
            <person name="Renard E."/>
        </authorList>
    </citation>
    <scope>NUCLEOTIDE SEQUENCE [LARGE SCALE GENOMIC DNA]</scope>
    <source>
        <strain evidence="3">SPO-2</strain>
    </source>
</reference>
<evidence type="ECO:0000259" key="2">
    <source>
        <dbReference type="PROSITE" id="PS50280"/>
    </source>
</evidence>
<dbReference type="PANTHER" id="PTHR47643:SF2">
    <property type="entry name" value="TPR DOMAIN PROTEIN (AFU_ORTHOLOGUE AFUA_5G12710)"/>
    <property type="match status" value="1"/>
</dbReference>
<keyword evidence="1" id="KW-0802">TPR repeat</keyword>
<dbReference type="SUPFAM" id="SSF48452">
    <property type="entry name" value="TPR-like"/>
    <property type="match status" value="1"/>
</dbReference>
<dbReference type="Proteomes" id="UP001165289">
    <property type="component" value="Unassembled WGS sequence"/>
</dbReference>
<keyword evidence="4" id="KW-1185">Reference proteome</keyword>
<dbReference type="AlphaFoldDB" id="A0AAV7KL75"/>
<dbReference type="SMART" id="SM00317">
    <property type="entry name" value="SET"/>
    <property type="match status" value="1"/>
</dbReference>
<dbReference type="InterPro" id="IPR001214">
    <property type="entry name" value="SET_dom"/>
</dbReference>
<dbReference type="InterPro" id="IPR046341">
    <property type="entry name" value="SET_dom_sf"/>
</dbReference>
<dbReference type="InterPro" id="IPR011990">
    <property type="entry name" value="TPR-like_helical_dom_sf"/>
</dbReference>
<evidence type="ECO:0000256" key="1">
    <source>
        <dbReference type="PROSITE-ProRule" id="PRU00339"/>
    </source>
</evidence>
<dbReference type="CDD" id="cd20071">
    <property type="entry name" value="SET_SMYD"/>
    <property type="match status" value="1"/>
</dbReference>
<dbReference type="EMBL" id="JAKMXF010000011">
    <property type="protein sequence ID" value="KAI6661525.1"/>
    <property type="molecule type" value="Genomic_DNA"/>
</dbReference>
<dbReference type="PROSITE" id="PS50280">
    <property type="entry name" value="SET"/>
    <property type="match status" value="1"/>
</dbReference>
<protein>
    <submittedName>
        <fullName evidence="3">Protein unc-45-like protein A</fullName>
    </submittedName>
</protein>